<accession>A0ABQ1YS47</accession>
<feature type="compositionally biased region" description="Polar residues" evidence="1">
    <location>
        <begin position="137"/>
        <end position="149"/>
    </location>
</feature>
<dbReference type="Gene3D" id="3.40.33.10">
    <property type="entry name" value="CAP"/>
    <property type="match status" value="1"/>
</dbReference>
<feature type="signal peptide" evidence="2">
    <location>
        <begin position="1"/>
        <end position="27"/>
    </location>
</feature>
<evidence type="ECO:0000256" key="1">
    <source>
        <dbReference type="SAM" id="MobiDB-lite"/>
    </source>
</evidence>
<protein>
    <recommendedName>
        <fullName evidence="3">SCP domain-containing protein</fullName>
    </recommendedName>
</protein>
<feature type="region of interest" description="Disordered" evidence="1">
    <location>
        <begin position="82"/>
        <end position="156"/>
    </location>
</feature>
<evidence type="ECO:0000313" key="4">
    <source>
        <dbReference type="EMBL" id="GGH36732.1"/>
    </source>
</evidence>
<proteinExistence type="predicted"/>
<dbReference type="NCBIfam" id="TIGR02909">
    <property type="entry name" value="spore_YkwD"/>
    <property type="match status" value="1"/>
</dbReference>
<keyword evidence="2" id="KW-0732">Signal</keyword>
<dbReference type="RefSeq" id="WP_188542011.1">
    <property type="nucleotide sequence ID" value="NZ_BMFT01000004.1"/>
</dbReference>
<dbReference type="InterPro" id="IPR014044">
    <property type="entry name" value="CAP_dom"/>
</dbReference>
<dbReference type="EMBL" id="BMFT01000004">
    <property type="protein sequence ID" value="GGH36732.1"/>
    <property type="molecule type" value="Genomic_DNA"/>
</dbReference>
<gene>
    <name evidence="4" type="ORF">GCM10008013_43790</name>
</gene>
<sequence length="277" mass="30106">MRNTVRNIVITGALVLAPVLAASPTMAAAQNDATQAPNQKMINFNTCGSNFYTILQGGELNQQSLSDLLKKLGLDIKLPTVTVPDANVPDNSKPESSKPESSKPETNKPETNKPEVNKPETNKPETNKPETNKPETNKPSQPPVNNGSDNTDKGDKDSFAAQVVNLVNQERAKAGLQPLKSDAALTNVAMIKAKDMYNNNYFDHNSPTLGSPFDLMTSQGIQYRTAGENIAKGQRTPEEVMNAWMNSAGHRQNILSANYTTIGVAYYNGVWVQEFIG</sequence>
<dbReference type="Proteomes" id="UP000659344">
    <property type="component" value="Unassembled WGS sequence"/>
</dbReference>
<comment type="caution">
    <text evidence="4">The sequence shown here is derived from an EMBL/GenBank/DDBJ whole genome shotgun (WGS) entry which is preliminary data.</text>
</comment>
<feature type="chain" id="PRO_5045354050" description="SCP domain-containing protein" evidence="2">
    <location>
        <begin position="28"/>
        <end position="277"/>
    </location>
</feature>
<dbReference type="PANTHER" id="PTHR31157:SF1">
    <property type="entry name" value="SCP DOMAIN-CONTAINING PROTEIN"/>
    <property type="match status" value="1"/>
</dbReference>
<reference evidence="5" key="1">
    <citation type="journal article" date="2019" name="Int. J. Syst. Evol. Microbiol.">
        <title>The Global Catalogue of Microorganisms (GCM) 10K type strain sequencing project: providing services to taxonomists for standard genome sequencing and annotation.</title>
        <authorList>
            <consortium name="The Broad Institute Genomics Platform"/>
            <consortium name="The Broad Institute Genome Sequencing Center for Infectious Disease"/>
            <person name="Wu L."/>
            <person name="Ma J."/>
        </authorList>
    </citation>
    <scope>NUCLEOTIDE SEQUENCE [LARGE SCALE GENOMIC DNA]</scope>
    <source>
        <strain evidence="5">CGMCC 1.12769</strain>
    </source>
</reference>
<dbReference type="InterPro" id="IPR035940">
    <property type="entry name" value="CAP_sf"/>
</dbReference>
<feature type="domain" description="SCP" evidence="3">
    <location>
        <begin position="164"/>
        <end position="269"/>
    </location>
</feature>
<dbReference type="SUPFAM" id="SSF55797">
    <property type="entry name" value="PR-1-like"/>
    <property type="match status" value="1"/>
</dbReference>
<evidence type="ECO:0000313" key="5">
    <source>
        <dbReference type="Proteomes" id="UP000659344"/>
    </source>
</evidence>
<dbReference type="CDD" id="cd05379">
    <property type="entry name" value="CAP_bacterial"/>
    <property type="match status" value="1"/>
</dbReference>
<keyword evidence="5" id="KW-1185">Reference proteome</keyword>
<feature type="compositionally biased region" description="Basic and acidic residues" evidence="1">
    <location>
        <begin position="92"/>
        <end position="136"/>
    </location>
</feature>
<name>A0ABQ1YS47_9BACL</name>
<dbReference type="InterPro" id="IPR014258">
    <property type="entry name" value="CAP_domain_YkwD-like"/>
</dbReference>
<organism evidence="4 5">
    <name type="scientific">Paenibacillus segetis</name>
    <dbReference type="NCBI Taxonomy" id="1325360"/>
    <lineage>
        <taxon>Bacteria</taxon>
        <taxon>Bacillati</taxon>
        <taxon>Bacillota</taxon>
        <taxon>Bacilli</taxon>
        <taxon>Bacillales</taxon>
        <taxon>Paenibacillaceae</taxon>
        <taxon>Paenibacillus</taxon>
    </lineage>
</organism>
<evidence type="ECO:0000256" key="2">
    <source>
        <dbReference type="SAM" id="SignalP"/>
    </source>
</evidence>
<evidence type="ECO:0000259" key="3">
    <source>
        <dbReference type="Pfam" id="PF00188"/>
    </source>
</evidence>
<dbReference type="Pfam" id="PF00188">
    <property type="entry name" value="CAP"/>
    <property type="match status" value="1"/>
</dbReference>
<dbReference type="PANTHER" id="PTHR31157">
    <property type="entry name" value="SCP DOMAIN-CONTAINING PROTEIN"/>
    <property type="match status" value="1"/>
</dbReference>